<sequence length="116" mass="12763">MATPINDWSKLEVKAVVRFLFPKVVVEEEEEEEEEEAVVVVEEEVVIVVVAVVIVVVTLIVVLVEVACRVDFDISTAGGGDTIGYRSTIVIVFIHKLAPEVPIFSPQLLVLEVGLY</sequence>
<keyword evidence="3" id="KW-1185">Reference proteome</keyword>
<dbReference type="Proteomes" id="UP000762676">
    <property type="component" value="Unassembled WGS sequence"/>
</dbReference>
<comment type="caution">
    <text evidence="2">The sequence shown here is derived from an EMBL/GenBank/DDBJ whole genome shotgun (WGS) entry which is preliminary data.</text>
</comment>
<keyword evidence="1" id="KW-1133">Transmembrane helix</keyword>
<organism evidence="2 3">
    <name type="scientific">Elysia marginata</name>
    <dbReference type="NCBI Taxonomy" id="1093978"/>
    <lineage>
        <taxon>Eukaryota</taxon>
        <taxon>Metazoa</taxon>
        <taxon>Spiralia</taxon>
        <taxon>Lophotrochozoa</taxon>
        <taxon>Mollusca</taxon>
        <taxon>Gastropoda</taxon>
        <taxon>Heterobranchia</taxon>
        <taxon>Euthyneura</taxon>
        <taxon>Panpulmonata</taxon>
        <taxon>Sacoglossa</taxon>
        <taxon>Placobranchoidea</taxon>
        <taxon>Plakobranchidae</taxon>
        <taxon>Elysia</taxon>
    </lineage>
</organism>
<keyword evidence="1" id="KW-0472">Membrane</keyword>
<dbReference type="EMBL" id="BMAT01006177">
    <property type="protein sequence ID" value="GFS07789.1"/>
    <property type="molecule type" value="Genomic_DNA"/>
</dbReference>
<protein>
    <submittedName>
        <fullName evidence="2">Uncharacterized protein</fullName>
    </submittedName>
</protein>
<keyword evidence="1" id="KW-0812">Transmembrane</keyword>
<accession>A0AAV4IBB4</accession>
<evidence type="ECO:0000256" key="1">
    <source>
        <dbReference type="SAM" id="Phobius"/>
    </source>
</evidence>
<evidence type="ECO:0000313" key="3">
    <source>
        <dbReference type="Proteomes" id="UP000762676"/>
    </source>
</evidence>
<dbReference type="AlphaFoldDB" id="A0AAV4IBB4"/>
<gene>
    <name evidence="2" type="ORF">ElyMa_002998600</name>
</gene>
<feature type="non-terminal residue" evidence="2">
    <location>
        <position position="116"/>
    </location>
</feature>
<reference evidence="2 3" key="1">
    <citation type="journal article" date="2021" name="Elife">
        <title>Chloroplast acquisition without the gene transfer in kleptoplastic sea slugs, Plakobranchus ocellatus.</title>
        <authorList>
            <person name="Maeda T."/>
            <person name="Takahashi S."/>
            <person name="Yoshida T."/>
            <person name="Shimamura S."/>
            <person name="Takaki Y."/>
            <person name="Nagai Y."/>
            <person name="Toyoda A."/>
            <person name="Suzuki Y."/>
            <person name="Arimoto A."/>
            <person name="Ishii H."/>
            <person name="Satoh N."/>
            <person name="Nishiyama T."/>
            <person name="Hasebe M."/>
            <person name="Maruyama T."/>
            <person name="Minagawa J."/>
            <person name="Obokata J."/>
            <person name="Shigenobu S."/>
        </authorList>
    </citation>
    <scope>NUCLEOTIDE SEQUENCE [LARGE SCALE GENOMIC DNA]</scope>
</reference>
<evidence type="ECO:0000313" key="2">
    <source>
        <dbReference type="EMBL" id="GFS07789.1"/>
    </source>
</evidence>
<proteinExistence type="predicted"/>
<feature type="transmembrane region" description="Helical" evidence="1">
    <location>
        <begin position="45"/>
        <end position="64"/>
    </location>
</feature>
<name>A0AAV4IBB4_9GAST</name>